<dbReference type="EMBL" id="CP081303">
    <property type="protein sequence ID" value="QZE12724.1"/>
    <property type="molecule type" value="Genomic_DNA"/>
</dbReference>
<reference evidence="1" key="1">
    <citation type="submission" date="2021-08" db="EMBL/GenBank/DDBJ databases">
        <title>Novel anaerobic bacterium isolated from sea squirt in East Sea, Republic of Korea.</title>
        <authorList>
            <person name="Nguyen T.H."/>
            <person name="Li Z."/>
            <person name="Lee Y.-J."/>
            <person name="Ko J."/>
            <person name="Kim S.-G."/>
        </authorList>
    </citation>
    <scope>NUCLEOTIDE SEQUENCE</scope>
    <source>
        <strain evidence="1">KCTC 25031</strain>
    </source>
</reference>
<evidence type="ECO:0000313" key="2">
    <source>
        <dbReference type="Proteomes" id="UP000826212"/>
    </source>
</evidence>
<evidence type="ECO:0000313" key="1">
    <source>
        <dbReference type="EMBL" id="QZE12724.1"/>
    </source>
</evidence>
<proteinExistence type="predicted"/>
<protein>
    <submittedName>
        <fullName evidence="1">UpxY family transcription antiterminator</fullName>
    </submittedName>
</protein>
<dbReference type="Proteomes" id="UP000826212">
    <property type="component" value="Chromosome"/>
</dbReference>
<gene>
    <name evidence="1" type="ORF">K4L44_08990</name>
</gene>
<sequence>MKKWYAVYVRSRSEKKVGEALTSMGIENYIPLRKEWRQWSDRKKIVEVPVLCGYIFVKADLKERLEVLKCNNIVAFVRHNGKDAEIRSRDIDALKCFLEQTGVSVEQTSERIMLGSTVEVLEGPFVGYIGEMVRHNGKHKVIVRLEALQSNILVEVELEHIIEAQSV</sequence>
<accession>A0AC61NM87</accession>
<keyword evidence="2" id="KW-1185">Reference proteome</keyword>
<organism evidence="1 2">
    <name type="scientific">Halosquirtibacter laminarini</name>
    <dbReference type="NCBI Taxonomy" id="3374600"/>
    <lineage>
        <taxon>Bacteria</taxon>
        <taxon>Pseudomonadati</taxon>
        <taxon>Bacteroidota</taxon>
        <taxon>Bacteroidia</taxon>
        <taxon>Marinilabiliales</taxon>
        <taxon>Prolixibacteraceae</taxon>
        <taxon>Halosquirtibacter</taxon>
    </lineage>
</organism>
<name>A0AC61NM87_9BACT</name>